<feature type="domain" description="UmuC" evidence="3">
    <location>
        <begin position="43"/>
        <end position="172"/>
    </location>
</feature>
<keyword evidence="2" id="KW-0227">DNA damage</keyword>
<reference evidence="4 5" key="1">
    <citation type="submission" date="2018-03" db="EMBL/GenBank/DDBJ databases">
        <title>The draft genome of Mesorhizobium soli JCM 19897.</title>
        <authorList>
            <person name="Li L."/>
            <person name="Liu L."/>
            <person name="Liang L."/>
            <person name="Wang T."/>
            <person name="Zhang X."/>
        </authorList>
    </citation>
    <scope>NUCLEOTIDE SEQUENCE [LARGE SCALE GENOMIC DNA]</scope>
    <source>
        <strain evidence="4 5">JCM 19897</strain>
    </source>
</reference>
<evidence type="ECO:0000256" key="2">
    <source>
        <dbReference type="ARBA" id="ARBA00022763"/>
    </source>
</evidence>
<dbReference type="Gene3D" id="3.30.70.270">
    <property type="match status" value="1"/>
</dbReference>
<accession>A0A2P7SHY9</accession>
<dbReference type="GO" id="GO:0006281">
    <property type="term" value="P:DNA repair"/>
    <property type="evidence" value="ECO:0007669"/>
    <property type="project" value="InterPro"/>
</dbReference>
<name>A0A2P7SHY9_9HYPH</name>
<dbReference type="InterPro" id="IPR043128">
    <property type="entry name" value="Rev_trsase/Diguanyl_cyclase"/>
</dbReference>
<evidence type="ECO:0000256" key="1">
    <source>
        <dbReference type="ARBA" id="ARBA00010945"/>
    </source>
</evidence>
<dbReference type="Gene3D" id="3.40.1170.60">
    <property type="match status" value="1"/>
</dbReference>
<protein>
    <submittedName>
        <fullName evidence="4">DNA repair protein</fullName>
    </submittedName>
</protein>
<dbReference type="OrthoDB" id="9788640at2"/>
<keyword evidence="5" id="KW-1185">Reference proteome</keyword>
<dbReference type="Pfam" id="PF00817">
    <property type="entry name" value="IMS"/>
    <property type="match status" value="1"/>
</dbReference>
<evidence type="ECO:0000259" key="3">
    <source>
        <dbReference type="Pfam" id="PF00817"/>
    </source>
</evidence>
<dbReference type="CDD" id="cd03468">
    <property type="entry name" value="PolY_like"/>
    <property type="match status" value="1"/>
</dbReference>
<dbReference type="SUPFAM" id="SSF56672">
    <property type="entry name" value="DNA/RNA polymerases"/>
    <property type="match status" value="1"/>
</dbReference>
<dbReference type="PANTHER" id="PTHR35369:SF2">
    <property type="entry name" value="BLR3025 PROTEIN"/>
    <property type="match status" value="1"/>
</dbReference>
<comment type="similarity">
    <text evidence="1">Belongs to the DNA polymerase type-Y family.</text>
</comment>
<dbReference type="Proteomes" id="UP000240653">
    <property type="component" value="Unassembled WGS sequence"/>
</dbReference>
<dbReference type="InterPro" id="IPR043502">
    <property type="entry name" value="DNA/RNA_pol_sf"/>
</dbReference>
<organism evidence="4 5">
    <name type="scientific">Pseudaminobacter soli</name>
    <name type="common">ex Li et al. 2025</name>
    <dbReference type="NCBI Taxonomy" id="1295366"/>
    <lineage>
        <taxon>Bacteria</taxon>
        <taxon>Pseudomonadati</taxon>
        <taxon>Pseudomonadota</taxon>
        <taxon>Alphaproteobacteria</taxon>
        <taxon>Hyphomicrobiales</taxon>
        <taxon>Phyllobacteriaceae</taxon>
        <taxon>Pseudaminobacter</taxon>
    </lineage>
</organism>
<dbReference type="AlphaFoldDB" id="A0A2P7SHY9"/>
<proteinExistence type="inferred from homology"/>
<evidence type="ECO:0000313" key="5">
    <source>
        <dbReference type="Proteomes" id="UP000240653"/>
    </source>
</evidence>
<dbReference type="PANTHER" id="PTHR35369">
    <property type="entry name" value="BLR3025 PROTEIN-RELATED"/>
    <property type="match status" value="1"/>
</dbReference>
<evidence type="ECO:0000313" key="4">
    <source>
        <dbReference type="EMBL" id="PSJ62104.1"/>
    </source>
</evidence>
<sequence length="529" mass="58463">MNAHSPKDTSRPSGQRILALWFPYLGTERILRQRLGRSWRLQPQAPRPPLVISHREKNAQRIAALDEQAERLRLKPGMGIADARAMHPGIEVVEADPAADRRLLEGLADWCDRYTPLVALDGADGLFLDITGCTHLFGGEKALLDDLLARFFHQGFDVRAGLASTPGAAWAVARFRSPDIVEPGAEEKMLEPLPLAALRLESVTIAGLESVGLRNAGAILRSPRAPLARRFGAALLARIDQALGRIEEAISPRLPVAALSVERHLAEPVGLIEDIERLVLLLATSLKTDLERRGEGARALQLLLFRVDGVVSRISVGTSRPQRAPAQIARLFHERLAALEDVLDAGYGFDLVRLSVLAAAPFDMAQTDLAGDVLQGEEDLALFVDRISARLGTEAVHRPVTVESHLPERAVARQSYAMTVGATALRVMPAAAERPIRLLAHPEQIEVMAAEIPEGPPARFRWRRVLYDVVRAEGPERIAAEWWLENVESPTRDYFRVEDAAGRRYWLFRQGFYGEDKAGPCWFMQGLFS</sequence>
<dbReference type="EMBL" id="PXYL01000003">
    <property type="protein sequence ID" value="PSJ62104.1"/>
    <property type="molecule type" value="Genomic_DNA"/>
</dbReference>
<gene>
    <name evidence="4" type="ORF">C7I85_07175</name>
</gene>
<dbReference type="InterPro" id="IPR050356">
    <property type="entry name" value="SulA_CellDiv_inhibitor"/>
</dbReference>
<dbReference type="InterPro" id="IPR001126">
    <property type="entry name" value="UmuC"/>
</dbReference>
<comment type="caution">
    <text evidence="4">The sequence shown here is derived from an EMBL/GenBank/DDBJ whole genome shotgun (WGS) entry which is preliminary data.</text>
</comment>